<dbReference type="AlphaFoldDB" id="A0A9P1N1G4"/>
<comment type="caution">
    <text evidence="2">The sequence shown here is derived from an EMBL/GenBank/DDBJ whole genome shotgun (WGS) entry which is preliminary data.</text>
</comment>
<evidence type="ECO:0000313" key="2">
    <source>
        <dbReference type="EMBL" id="CAI5447487.1"/>
    </source>
</evidence>
<reference evidence="2" key="1">
    <citation type="submission" date="2022-11" db="EMBL/GenBank/DDBJ databases">
        <authorList>
            <person name="Kikuchi T."/>
        </authorList>
    </citation>
    <scope>NUCLEOTIDE SEQUENCE</scope>
    <source>
        <strain evidence="2">PS1010</strain>
    </source>
</reference>
<keyword evidence="3" id="KW-1185">Reference proteome</keyword>
<gene>
    <name evidence="2" type="ORF">CAMP_LOCUS10124</name>
</gene>
<feature type="transmembrane region" description="Helical" evidence="1">
    <location>
        <begin position="146"/>
        <end position="168"/>
    </location>
</feature>
<proteinExistence type="predicted"/>
<keyword evidence="1" id="KW-1133">Transmembrane helix</keyword>
<keyword evidence="1" id="KW-0472">Membrane</keyword>
<feature type="transmembrane region" description="Helical" evidence="1">
    <location>
        <begin position="65"/>
        <end position="84"/>
    </location>
</feature>
<evidence type="ECO:0000313" key="3">
    <source>
        <dbReference type="Proteomes" id="UP001152747"/>
    </source>
</evidence>
<sequence length="190" mass="21770">METKPKSFWLHSICAAFQHCLVSAAIYYLFHKRALEHIKEFSIAKMKSDLTHAQFARDLKEFSDVSWLAVISNLSLGFFCLMHANIPGKLVAFFVVLFGIFQNICLHLLLKTCQLQFTQVSVARTLQSSSTCLIDASPFLEQSKHLIIFLIFVQFASIYTCAMFAFIWSNKPKKKPIFGMKDCEKIENVE</sequence>
<evidence type="ECO:0000256" key="1">
    <source>
        <dbReference type="SAM" id="Phobius"/>
    </source>
</evidence>
<dbReference type="EMBL" id="CANHGI010000004">
    <property type="protein sequence ID" value="CAI5447487.1"/>
    <property type="molecule type" value="Genomic_DNA"/>
</dbReference>
<dbReference type="Proteomes" id="UP001152747">
    <property type="component" value="Unassembled WGS sequence"/>
</dbReference>
<feature type="transmembrane region" description="Helical" evidence="1">
    <location>
        <begin position="7"/>
        <end position="30"/>
    </location>
</feature>
<accession>A0A9P1N1G4</accession>
<feature type="transmembrane region" description="Helical" evidence="1">
    <location>
        <begin position="91"/>
        <end position="110"/>
    </location>
</feature>
<keyword evidence="1" id="KW-0812">Transmembrane</keyword>
<protein>
    <submittedName>
        <fullName evidence="2">Uncharacterized protein</fullName>
    </submittedName>
</protein>
<organism evidence="2 3">
    <name type="scientific">Caenorhabditis angaria</name>
    <dbReference type="NCBI Taxonomy" id="860376"/>
    <lineage>
        <taxon>Eukaryota</taxon>
        <taxon>Metazoa</taxon>
        <taxon>Ecdysozoa</taxon>
        <taxon>Nematoda</taxon>
        <taxon>Chromadorea</taxon>
        <taxon>Rhabditida</taxon>
        <taxon>Rhabditina</taxon>
        <taxon>Rhabditomorpha</taxon>
        <taxon>Rhabditoidea</taxon>
        <taxon>Rhabditidae</taxon>
        <taxon>Peloderinae</taxon>
        <taxon>Caenorhabditis</taxon>
    </lineage>
</organism>
<name>A0A9P1N1G4_9PELO</name>